<dbReference type="HOGENOM" id="CLU_047522_3_4_6"/>
<dbReference type="OrthoDB" id="6816069at2"/>
<dbReference type="KEGG" id="slo:Shew_2406"/>
<accession>A3QFM4</accession>
<name>A3QFM4_SHELP</name>
<dbReference type="GO" id="GO:0003700">
    <property type="term" value="F:DNA-binding transcription factor activity"/>
    <property type="evidence" value="ECO:0007669"/>
    <property type="project" value="InterPro"/>
</dbReference>
<dbReference type="SMR" id="A3QFM4"/>
<dbReference type="SUPFAM" id="SSF46689">
    <property type="entry name" value="Homeodomain-like"/>
    <property type="match status" value="1"/>
</dbReference>
<gene>
    <name evidence="5" type="ordered locus">Shew_2406</name>
</gene>
<dbReference type="eggNOG" id="COG2207">
    <property type="taxonomic scope" value="Bacteria"/>
</dbReference>
<organism evidence="5 6">
    <name type="scientific">Shewanella loihica (strain ATCC BAA-1088 / PV-4)</name>
    <dbReference type="NCBI Taxonomy" id="323850"/>
    <lineage>
        <taxon>Bacteria</taxon>
        <taxon>Pseudomonadati</taxon>
        <taxon>Pseudomonadota</taxon>
        <taxon>Gammaproteobacteria</taxon>
        <taxon>Alteromonadales</taxon>
        <taxon>Shewanellaceae</taxon>
        <taxon>Shewanella</taxon>
    </lineage>
</organism>
<keyword evidence="3" id="KW-0804">Transcription</keyword>
<proteinExistence type="predicted"/>
<dbReference type="SMART" id="SM00342">
    <property type="entry name" value="HTH_ARAC"/>
    <property type="match status" value="1"/>
</dbReference>
<keyword evidence="1" id="KW-0805">Transcription regulation</keyword>
<dbReference type="GO" id="GO:0000976">
    <property type="term" value="F:transcription cis-regulatory region binding"/>
    <property type="evidence" value="ECO:0007669"/>
    <property type="project" value="TreeGrafter"/>
</dbReference>
<dbReference type="Gene3D" id="1.10.10.60">
    <property type="entry name" value="Homeodomain-like"/>
    <property type="match status" value="1"/>
</dbReference>
<dbReference type="InterPro" id="IPR009057">
    <property type="entry name" value="Homeodomain-like_sf"/>
</dbReference>
<feature type="domain" description="HTH araC/xylS-type" evidence="4">
    <location>
        <begin position="239"/>
        <end position="336"/>
    </location>
</feature>
<keyword evidence="2" id="KW-0238">DNA-binding</keyword>
<dbReference type="EMBL" id="CP000606">
    <property type="protein sequence ID" value="ABO24272.1"/>
    <property type="molecule type" value="Genomic_DNA"/>
</dbReference>
<dbReference type="PROSITE" id="PS01124">
    <property type="entry name" value="HTH_ARAC_FAMILY_2"/>
    <property type="match status" value="1"/>
</dbReference>
<dbReference type="Proteomes" id="UP000001558">
    <property type="component" value="Chromosome"/>
</dbReference>
<evidence type="ECO:0000256" key="1">
    <source>
        <dbReference type="ARBA" id="ARBA00023015"/>
    </source>
</evidence>
<evidence type="ECO:0000259" key="4">
    <source>
        <dbReference type="PROSITE" id="PS01124"/>
    </source>
</evidence>
<dbReference type="InterPro" id="IPR032687">
    <property type="entry name" value="AraC-type_N"/>
</dbReference>
<dbReference type="PANTHER" id="PTHR47894">
    <property type="entry name" value="HTH-TYPE TRANSCRIPTIONAL REGULATOR GADX"/>
    <property type="match status" value="1"/>
</dbReference>
<dbReference type="GO" id="GO:0005829">
    <property type="term" value="C:cytosol"/>
    <property type="evidence" value="ECO:0007669"/>
    <property type="project" value="TreeGrafter"/>
</dbReference>
<dbReference type="Pfam" id="PF12833">
    <property type="entry name" value="HTH_18"/>
    <property type="match status" value="1"/>
</dbReference>
<dbReference type="InterPro" id="IPR018060">
    <property type="entry name" value="HTH_AraC"/>
</dbReference>
<evidence type="ECO:0000313" key="6">
    <source>
        <dbReference type="Proteomes" id="UP000001558"/>
    </source>
</evidence>
<dbReference type="AlphaFoldDB" id="A3QFM4"/>
<dbReference type="PANTHER" id="PTHR47894:SF1">
    <property type="entry name" value="HTH-TYPE TRANSCRIPTIONAL REGULATOR VQSM"/>
    <property type="match status" value="1"/>
</dbReference>
<reference evidence="5 6" key="1">
    <citation type="submission" date="2007-03" db="EMBL/GenBank/DDBJ databases">
        <title>Complete sequence of Shewanella loihica PV-4.</title>
        <authorList>
            <consortium name="US DOE Joint Genome Institute"/>
            <person name="Copeland A."/>
            <person name="Lucas S."/>
            <person name="Lapidus A."/>
            <person name="Barry K."/>
            <person name="Detter J.C."/>
            <person name="Glavina del Rio T."/>
            <person name="Hammon N."/>
            <person name="Israni S."/>
            <person name="Dalin E."/>
            <person name="Tice H."/>
            <person name="Pitluck S."/>
            <person name="Chain P."/>
            <person name="Malfatti S."/>
            <person name="Shin M."/>
            <person name="Vergez L."/>
            <person name="Schmutz J."/>
            <person name="Larimer F."/>
            <person name="Land M."/>
            <person name="Hauser L."/>
            <person name="Kyrpides N."/>
            <person name="Mikhailova N."/>
            <person name="Romine M.F."/>
            <person name="Serres G."/>
            <person name="Fredrickson J."/>
            <person name="Tiedje J."/>
            <person name="Richardson P."/>
        </authorList>
    </citation>
    <scope>NUCLEOTIDE SEQUENCE [LARGE SCALE GENOMIC DNA]</scope>
    <source>
        <strain evidence="6">ATCC BAA-1088 / PV-4</strain>
    </source>
</reference>
<protein>
    <submittedName>
        <fullName evidence="5">Transcriptional regulator, AraC family</fullName>
    </submittedName>
</protein>
<evidence type="ECO:0000256" key="3">
    <source>
        <dbReference type="ARBA" id="ARBA00023163"/>
    </source>
</evidence>
<sequence>MTSNTRYQATLKVGDQSYPAYELRSLVHFMAERYGEHHAEQLCQEIGLGLNELAKLNFVYVWQVDYAMAFLGNLADDPQIGARLGETYKVEELALIWPYLAKCQTLGECLEFVIAHPELVGSVSDTLVSHGERSLYFRWLNTAKISAPYFSLQFQNSVCSMLALARQLTGQMVTLERVQLATPAHDSEFLAAFCQADVGFDGEFFEWAISHEMLSLPVVYDFSLLQLDKQALHDTSLIEKVLAILNQDFPNNPKLESMALRLNMSDRTLRRHLASAGTSYQKLVDQVRCQTAIGLIVQGDKSIVDIADIMGFGDVSHFRQSFKHWLGLPPGQFIRKI</sequence>
<dbReference type="Pfam" id="PF12625">
    <property type="entry name" value="Arabinose_bd"/>
    <property type="match status" value="1"/>
</dbReference>
<evidence type="ECO:0000256" key="2">
    <source>
        <dbReference type="ARBA" id="ARBA00023125"/>
    </source>
</evidence>
<keyword evidence="6" id="KW-1185">Reference proteome</keyword>
<evidence type="ECO:0000313" key="5">
    <source>
        <dbReference type="EMBL" id="ABO24272.1"/>
    </source>
</evidence>
<dbReference type="RefSeq" id="WP_011866203.1">
    <property type="nucleotide sequence ID" value="NC_009092.1"/>
</dbReference>
<dbReference type="STRING" id="323850.Shew_2406"/>